<sequence length="250" mass="26316">MKRRTGLQSIDLAGSGGKPKVGMPAFRARYSLLVAGLLFANAVVPVAHANLIQNGSFESPANGTQVGVIPSSWQSLGNGSTVDIIHNGFYGAFASDGVQFVDLISNSTFPSGLKQSVDLLGGVTYQLAFDYNGGRYVDGSQTNGRILEYSLGSIVTGSMNVDDLNVYADNGPTTPWQTRSVIFTAPSSGTYELIFSTPNGLGGSGSPYVDNVRLDEVSQVPEPSVTSLLGLGIATLGLTAFSNRRRRQRG</sequence>
<name>A0A831RIT1_9GAMM</name>
<accession>A0A831RIT1</accession>
<dbReference type="EMBL" id="DRKP01000068">
    <property type="protein sequence ID" value="HEB96012.1"/>
    <property type="molecule type" value="Genomic_DNA"/>
</dbReference>
<evidence type="ECO:0000313" key="1">
    <source>
        <dbReference type="EMBL" id="HEB96012.1"/>
    </source>
</evidence>
<gene>
    <name evidence="1" type="ORF">ENI96_06235</name>
</gene>
<dbReference type="InterPro" id="IPR008979">
    <property type="entry name" value="Galactose-bd-like_sf"/>
</dbReference>
<protein>
    <submittedName>
        <fullName evidence="1">PEP-CTERM sorting domain-containing protein</fullName>
    </submittedName>
</protein>
<organism evidence="1">
    <name type="scientific">Sedimenticola thiotaurini</name>
    <dbReference type="NCBI Taxonomy" id="1543721"/>
    <lineage>
        <taxon>Bacteria</taxon>
        <taxon>Pseudomonadati</taxon>
        <taxon>Pseudomonadota</taxon>
        <taxon>Gammaproteobacteria</taxon>
        <taxon>Chromatiales</taxon>
        <taxon>Sedimenticolaceae</taxon>
        <taxon>Sedimenticola</taxon>
    </lineage>
</organism>
<proteinExistence type="predicted"/>
<dbReference type="Proteomes" id="UP000886251">
    <property type="component" value="Unassembled WGS sequence"/>
</dbReference>
<dbReference type="AlphaFoldDB" id="A0A831RIT1"/>
<dbReference type="NCBIfam" id="TIGR02595">
    <property type="entry name" value="PEP_CTERM"/>
    <property type="match status" value="1"/>
</dbReference>
<dbReference type="InterPro" id="IPR013424">
    <property type="entry name" value="Ice-binding_C"/>
</dbReference>
<dbReference type="Gene3D" id="2.60.120.260">
    <property type="entry name" value="Galactose-binding domain-like"/>
    <property type="match status" value="1"/>
</dbReference>
<dbReference type="SUPFAM" id="SSF49785">
    <property type="entry name" value="Galactose-binding domain-like"/>
    <property type="match status" value="1"/>
</dbReference>
<reference evidence="1" key="1">
    <citation type="journal article" date="2020" name="mSystems">
        <title>Genome- and Community-Level Interaction Insights into Carbon Utilization and Element Cycling Functions of Hydrothermarchaeota in Hydrothermal Sediment.</title>
        <authorList>
            <person name="Zhou Z."/>
            <person name="Liu Y."/>
            <person name="Xu W."/>
            <person name="Pan J."/>
            <person name="Luo Z.H."/>
            <person name="Li M."/>
        </authorList>
    </citation>
    <scope>NUCLEOTIDE SEQUENCE [LARGE SCALE GENOMIC DNA]</scope>
    <source>
        <strain evidence="1">HyVt-443</strain>
    </source>
</reference>
<comment type="caution">
    <text evidence="1">The sequence shown here is derived from an EMBL/GenBank/DDBJ whole genome shotgun (WGS) entry which is preliminary data.</text>
</comment>